<sequence length="133" mass="15384">MRWDRFHAHAHTCTFYSTVFTSTLSLDALPHSQRERLVKHFQAVFAFDIKTPDGRRVQHTLDLKHGLGSVFGDAAETPDTTLVIDEHSFADLVRGRQNGRDLFMDHKLRVRGSMTLAMKLDKIFQQFRQQSKL</sequence>
<dbReference type="Gene3D" id="3.30.1050.10">
    <property type="entry name" value="SCP2 sterol-binding domain"/>
    <property type="match status" value="1"/>
</dbReference>
<reference evidence="3" key="1">
    <citation type="journal article" date="2018" name="Nat. Microbiol.">
        <title>Leveraging single-cell genomics to expand the fungal tree of life.</title>
        <authorList>
            <person name="Ahrendt S.R."/>
            <person name="Quandt C.A."/>
            <person name="Ciobanu D."/>
            <person name="Clum A."/>
            <person name="Salamov A."/>
            <person name="Andreopoulos B."/>
            <person name="Cheng J.F."/>
            <person name="Woyke T."/>
            <person name="Pelin A."/>
            <person name="Henrissat B."/>
            <person name="Reynolds N.K."/>
            <person name="Benny G.L."/>
            <person name="Smith M.E."/>
            <person name="James T.Y."/>
            <person name="Grigoriev I.V."/>
        </authorList>
    </citation>
    <scope>NUCLEOTIDE SEQUENCE [LARGE SCALE GENOMIC DNA]</scope>
    <source>
        <strain evidence="3">RSA 1356</strain>
    </source>
</reference>
<dbReference type="PANTHER" id="PTHR10094:SF25">
    <property type="entry name" value="SCP2 STEROL-BINDING DOMAIN-CONTAINING PROTEIN 1"/>
    <property type="match status" value="1"/>
</dbReference>
<proteinExistence type="predicted"/>
<dbReference type="AlphaFoldDB" id="A0A4P9XNX0"/>
<dbReference type="EMBL" id="KZ992688">
    <property type="protein sequence ID" value="RKP07666.1"/>
    <property type="molecule type" value="Genomic_DNA"/>
</dbReference>
<keyword evidence="3" id="KW-1185">Reference proteome</keyword>
<dbReference type="PANTHER" id="PTHR10094">
    <property type="entry name" value="STEROL CARRIER PROTEIN 2 SCP-2 FAMILY PROTEIN"/>
    <property type="match status" value="1"/>
</dbReference>
<dbReference type="SUPFAM" id="SSF55718">
    <property type="entry name" value="SCP-like"/>
    <property type="match status" value="1"/>
</dbReference>
<dbReference type="OrthoDB" id="10265837at2759"/>
<evidence type="ECO:0000259" key="1">
    <source>
        <dbReference type="Pfam" id="PF02036"/>
    </source>
</evidence>
<dbReference type="GO" id="GO:0005829">
    <property type="term" value="C:cytosol"/>
    <property type="evidence" value="ECO:0007669"/>
    <property type="project" value="TreeGrafter"/>
</dbReference>
<organism evidence="2 3">
    <name type="scientific">Thamnocephalis sphaerospora</name>
    <dbReference type="NCBI Taxonomy" id="78915"/>
    <lineage>
        <taxon>Eukaryota</taxon>
        <taxon>Fungi</taxon>
        <taxon>Fungi incertae sedis</taxon>
        <taxon>Zoopagomycota</taxon>
        <taxon>Zoopagomycotina</taxon>
        <taxon>Zoopagomycetes</taxon>
        <taxon>Zoopagales</taxon>
        <taxon>Sigmoideomycetaceae</taxon>
        <taxon>Thamnocephalis</taxon>
    </lineage>
</organism>
<dbReference type="InterPro" id="IPR003033">
    <property type="entry name" value="SCP2_sterol-bd_dom"/>
</dbReference>
<accession>A0A4P9XNX0</accession>
<dbReference type="InterPro" id="IPR036527">
    <property type="entry name" value="SCP2_sterol-bd_dom_sf"/>
</dbReference>
<name>A0A4P9XNX0_9FUNG</name>
<dbReference type="Pfam" id="PF02036">
    <property type="entry name" value="SCP2"/>
    <property type="match status" value="1"/>
</dbReference>
<gene>
    <name evidence="2" type="ORF">THASP1DRAFT_24228</name>
</gene>
<evidence type="ECO:0000313" key="2">
    <source>
        <dbReference type="EMBL" id="RKP07666.1"/>
    </source>
</evidence>
<feature type="domain" description="SCP2" evidence="1">
    <location>
        <begin position="32"/>
        <end position="125"/>
    </location>
</feature>
<evidence type="ECO:0000313" key="3">
    <source>
        <dbReference type="Proteomes" id="UP000271241"/>
    </source>
</evidence>
<protein>
    <submittedName>
        <fullName evidence="2">SCP2 sterol-binding domain-containing protein</fullName>
    </submittedName>
</protein>
<dbReference type="STRING" id="78915.A0A4P9XNX0"/>
<dbReference type="Proteomes" id="UP000271241">
    <property type="component" value="Unassembled WGS sequence"/>
</dbReference>